<dbReference type="RefSeq" id="WP_154283220.1">
    <property type="nucleotide sequence ID" value="NZ_JBHUJQ010000001.1"/>
</dbReference>
<protein>
    <submittedName>
        <fullName evidence="1">Uncharacterized protein</fullName>
    </submittedName>
</protein>
<name>A0A7K0G5B5_9SPHI</name>
<reference evidence="1 2" key="1">
    <citation type="submission" date="2019-11" db="EMBL/GenBank/DDBJ databases">
        <title>Pedobacter petrophilus genome.</title>
        <authorList>
            <person name="Feldbauer M.J."/>
            <person name="Newman J.D."/>
        </authorList>
    </citation>
    <scope>NUCLEOTIDE SEQUENCE [LARGE SCALE GENOMIC DNA]</scope>
    <source>
        <strain evidence="1 2">LMG 29686</strain>
    </source>
</reference>
<dbReference type="Proteomes" id="UP000487757">
    <property type="component" value="Unassembled WGS sequence"/>
</dbReference>
<accession>A0A7K0G5B5</accession>
<comment type="caution">
    <text evidence="1">The sequence shown here is derived from an EMBL/GenBank/DDBJ whole genome shotgun (WGS) entry which is preliminary data.</text>
</comment>
<keyword evidence="2" id="KW-1185">Reference proteome</keyword>
<dbReference type="Pfam" id="PF15566">
    <property type="entry name" value="Imm32"/>
    <property type="match status" value="1"/>
</dbReference>
<gene>
    <name evidence="1" type="ORF">GJU39_22355</name>
</gene>
<sequence>MEIKLEIPEYTGEGIIYEWEYGFEIKPIITNGEILITANRAGLISLARQLLTLAQEDIPVNFHLHYDSDNSLEEGSNELIIQKI</sequence>
<dbReference type="AlphaFoldDB" id="A0A7K0G5B5"/>
<evidence type="ECO:0000313" key="2">
    <source>
        <dbReference type="Proteomes" id="UP000487757"/>
    </source>
</evidence>
<organism evidence="1 2">
    <name type="scientific">Pedobacter petrophilus</name>
    <dbReference type="NCBI Taxonomy" id="1908241"/>
    <lineage>
        <taxon>Bacteria</taxon>
        <taxon>Pseudomonadati</taxon>
        <taxon>Bacteroidota</taxon>
        <taxon>Sphingobacteriia</taxon>
        <taxon>Sphingobacteriales</taxon>
        <taxon>Sphingobacteriaceae</taxon>
        <taxon>Pedobacter</taxon>
    </lineage>
</organism>
<dbReference type="InterPro" id="IPR029083">
    <property type="entry name" value="Imm32"/>
</dbReference>
<dbReference type="EMBL" id="WKKH01000078">
    <property type="protein sequence ID" value="MRX78822.1"/>
    <property type="molecule type" value="Genomic_DNA"/>
</dbReference>
<evidence type="ECO:0000313" key="1">
    <source>
        <dbReference type="EMBL" id="MRX78822.1"/>
    </source>
</evidence>
<proteinExistence type="predicted"/>
<dbReference type="OrthoDB" id="3387727at2"/>